<dbReference type="Pfam" id="PF18758">
    <property type="entry name" value="KDZ"/>
    <property type="match status" value="1"/>
</dbReference>
<dbReference type="OrthoDB" id="3149508at2759"/>
<protein>
    <recommendedName>
        <fullName evidence="2">CxC2-like cysteine cluster KDZ transposase-associated domain-containing protein</fullName>
    </recommendedName>
</protein>
<dbReference type="InterPro" id="IPR040521">
    <property type="entry name" value="KDZ"/>
</dbReference>
<dbReference type="AlphaFoldDB" id="A0A9P7D112"/>
<evidence type="ECO:0000313" key="3">
    <source>
        <dbReference type="EMBL" id="KAG1776220.1"/>
    </source>
</evidence>
<keyword evidence="4" id="KW-1185">Reference proteome</keyword>
<name>A0A9P7D112_9AGAM</name>
<accession>A0A9P7D112</accession>
<dbReference type="Pfam" id="PF18803">
    <property type="entry name" value="CxC2"/>
    <property type="match status" value="1"/>
</dbReference>
<evidence type="ECO:0000259" key="2">
    <source>
        <dbReference type="Pfam" id="PF18803"/>
    </source>
</evidence>
<dbReference type="EMBL" id="JABBWD010000028">
    <property type="protein sequence ID" value="KAG1776220.1"/>
    <property type="molecule type" value="Genomic_DNA"/>
</dbReference>
<feature type="domain" description="CxC2-like cysteine cluster KDZ transposase-associated" evidence="2">
    <location>
        <begin position="2"/>
        <end position="48"/>
    </location>
</feature>
<gene>
    <name evidence="3" type="ORF">EV702DRAFT_1046372</name>
</gene>
<organism evidence="3 4">
    <name type="scientific">Suillus placidus</name>
    <dbReference type="NCBI Taxonomy" id="48579"/>
    <lineage>
        <taxon>Eukaryota</taxon>
        <taxon>Fungi</taxon>
        <taxon>Dikarya</taxon>
        <taxon>Basidiomycota</taxon>
        <taxon>Agaricomycotina</taxon>
        <taxon>Agaricomycetes</taxon>
        <taxon>Agaricomycetidae</taxon>
        <taxon>Boletales</taxon>
        <taxon>Suillineae</taxon>
        <taxon>Suillaceae</taxon>
        <taxon>Suillus</taxon>
    </lineage>
</organism>
<reference evidence="3" key="1">
    <citation type="journal article" date="2020" name="New Phytol.">
        <title>Comparative genomics reveals dynamic genome evolution in host specialist ectomycorrhizal fungi.</title>
        <authorList>
            <person name="Lofgren L.A."/>
            <person name="Nguyen N.H."/>
            <person name="Vilgalys R."/>
            <person name="Ruytinx J."/>
            <person name="Liao H.L."/>
            <person name="Branco S."/>
            <person name="Kuo A."/>
            <person name="LaButti K."/>
            <person name="Lipzen A."/>
            <person name="Andreopoulos W."/>
            <person name="Pangilinan J."/>
            <person name="Riley R."/>
            <person name="Hundley H."/>
            <person name="Na H."/>
            <person name="Barry K."/>
            <person name="Grigoriev I.V."/>
            <person name="Stajich J.E."/>
            <person name="Kennedy P.G."/>
        </authorList>
    </citation>
    <scope>NUCLEOTIDE SEQUENCE</scope>
    <source>
        <strain evidence="3">DOB743</strain>
    </source>
</reference>
<feature type="region of interest" description="Disordered" evidence="1">
    <location>
        <begin position="421"/>
        <end position="440"/>
    </location>
</feature>
<proteinExistence type="predicted"/>
<dbReference type="Proteomes" id="UP000714275">
    <property type="component" value="Unassembled WGS sequence"/>
</dbReference>
<sequence>MQLFETGLFLASFTSPKTAFTFAVLDDFLLDNLEFPVSAVDILQCIAHNGQKDRYRELMRVGRQWRQLKQLKWHGFGHEKRQPKAGELALFCPACPQPGVNVNLAEKKAADPAWLYSRSLVMDGNFKAEHMFPANPTDEVALTDGLGFMVSNAWYKMHLAEAKDVVNWSDCNNHQAVNQANASHHKLEATGIEGGKRVDESPYLDLPWGMEIIPGIGLWHVHSHRDKCYVQYASNFITSAARIDGEIMETLWAPLNIISPSARRMSTPHRKECLDFQMNDCNFMKMICISKFLCRKFKEGVQGVRDSLYAFNRLTPTRKQQELHLLKCQARWPAGEIHHGAETWLASGITLEEAQVALLIDVKKLGKRPTDAQKLAVARRRDRLQGQIDEFIRVAVTFLGDQLDGYDQLDLMTGMLDAAELDSAGSSSDDPDRADDDDRYDMPVEFKPETVVILLPSNIGIERCAEWGVADLVLQEISLREGQANDALHAIRVNLADKAVLFRTTVRSAKSQARSTRA</sequence>
<dbReference type="InterPro" id="IPR041457">
    <property type="entry name" value="CxC2_KDZ-assoc"/>
</dbReference>
<evidence type="ECO:0000256" key="1">
    <source>
        <dbReference type="SAM" id="MobiDB-lite"/>
    </source>
</evidence>
<comment type="caution">
    <text evidence="3">The sequence shown here is derived from an EMBL/GenBank/DDBJ whole genome shotgun (WGS) entry which is preliminary data.</text>
</comment>
<evidence type="ECO:0000313" key="4">
    <source>
        <dbReference type="Proteomes" id="UP000714275"/>
    </source>
</evidence>